<keyword evidence="6" id="KW-1185">Reference proteome</keyword>
<dbReference type="GO" id="GO:0015628">
    <property type="term" value="P:protein secretion by the type II secretion system"/>
    <property type="evidence" value="ECO:0007669"/>
    <property type="project" value="TreeGrafter"/>
</dbReference>
<dbReference type="Proteomes" id="UP000243706">
    <property type="component" value="Chromosome 1"/>
</dbReference>
<dbReference type="AlphaFoldDB" id="A0A240C5M6"/>
<dbReference type="GO" id="GO:0006281">
    <property type="term" value="P:DNA repair"/>
    <property type="evidence" value="ECO:0007669"/>
    <property type="project" value="InterPro"/>
</dbReference>
<dbReference type="GO" id="GO:0003677">
    <property type="term" value="F:DNA binding"/>
    <property type="evidence" value="ECO:0007669"/>
    <property type="project" value="InterPro"/>
</dbReference>
<dbReference type="InterPro" id="IPR051675">
    <property type="entry name" value="Endo/Exo/Phosphatase_dom_1"/>
</dbReference>
<dbReference type="KEGG" id="smus:C7J88_02050"/>
<dbReference type="SUPFAM" id="SSF47781">
    <property type="entry name" value="RuvA domain 2-like"/>
    <property type="match status" value="1"/>
</dbReference>
<keyword evidence="1" id="KW-1133">Transmembrane helix</keyword>
<dbReference type="SMART" id="SM00278">
    <property type="entry name" value="HhH1"/>
    <property type="match status" value="2"/>
</dbReference>
<reference evidence="4 5" key="2">
    <citation type="submission" date="2017-06" db="EMBL/GenBank/DDBJ databases">
        <authorList>
            <consortium name="Pathogen Informatics"/>
        </authorList>
    </citation>
    <scope>NUCLEOTIDE SEQUENCE [LARGE SCALE GENOMIC DNA]</scope>
    <source>
        <strain evidence="4 5">NCTC13833</strain>
    </source>
</reference>
<gene>
    <name evidence="4" type="primary">comEA</name>
    <name evidence="3" type="ORF">GCM10007183_11320</name>
    <name evidence="4" type="ORF">SAMEA4412661_01064</name>
</gene>
<dbReference type="Gene3D" id="1.10.150.280">
    <property type="entry name" value="AF1531-like domain"/>
    <property type="match status" value="1"/>
</dbReference>
<dbReference type="PANTHER" id="PTHR21180">
    <property type="entry name" value="ENDONUCLEASE/EXONUCLEASE/PHOSPHATASE FAMILY DOMAIN-CONTAINING PROTEIN 1"/>
    <property type="match status" value="1"/>
</dbReference>
<evidence type="ECO:0000313" key="4">
    <source>
        <dbReference type="EMBL" id="SNW02408.1"/>
    </source>
</evidence>
<proteinExistence type="predicted"/>
<dbReference type="Pfam" id="PF12836">
    <property type="entry name" value="HHH_3"/>
    <property type="match status" value="1"/>
</dbReference>
<sequence>MSFLSQLQAWYLKNRLLATISGIVLIGLFVALIQFVPTETEQASSPLPIQQNPSLEATTSMTKNDKIQSSQQQPVPIVVDIKGAVKQPNTYQMMSDDRIKQLLDKAGILPNSDLSQINLAEKLTDQKMIYIPKKGEQPKNVVTSNGVSSSTEKQPVNLNTAQLSDLTNVPGIGPAKAQAILSYREEQGQFQSVEQLKDVKGIGDKTYENLCSYFTV</sequence>
<accession>A0A240C5M6</accession>
<evidence type="ECO:0000313" key="3">
    <source>
        <dbReference type="EMBL" id="GGA88859.1"/>
    </source>
</evidence>
<evidence type="ECO:0000256" key="1">
    <source>
        <dbReference type="SAM" id="Phobius"/>
    </source>
</evidence>
<dbReference type="InterPro" id="IPR003583">
    <property type="entry name" value="Hlx-hairpin-Hlx_DNA-bd_motif"/>
</dbReference>
<dbReference type="PANTHER" id="PTHR21180:SF32">
    <property type="entry name" value="ENDONUCLEASE_EXONUCLEASE_PHOSPHATASE FAMILY DOMAIN-CONTAINING PROTEIN 1"/>
    <property type="match status" value="1"/>
</dbReference>
<organism evidence="4 5">
    <name type="scientific">Staphylococcus muscae</name>
    <dbReference type="NCBI Taxonomy" id="1294"/>
    <lineage>
        <taxon>Bacteria</taxon>
        <taxon>Bacillati</taxon>
        <taxon>Bacillota</taxon>
        <taxon>Bacilli</taxon>
        <taxon>Bacillales</taxon>
        <taxon>Staphylococcaceae</taxon>
        <taxon>Staphylococcus</taxon>
    </lineage>
</organism>
<dbReference type="EMBL" id="LT906464">
    <property type="protein sequence ID" value="SNW02408.1"/>
    <property type="molecule type" value="Genomic_DNA"/>
</dbReference>
<dbReference type="NCBIfam" id="TIGR00426">
    <property type="entry name" value="competence protein ComEA helix-hairpin-helix repeat region"/>
    <property type="match status" value="1"/>
</dbReference>
<dbReference type="Proteomes" id="UP000652995">
    <property type="component" value="Unassembled WGS sequence"/>
</dbReference>
<evidence type="ECO:0000259" key="2">
    <source>
        <dbReference type="SMART" id="SM00278"/>
    </source>
</evidence>
<name>A0A240C5M6_9STAP</name>
<dbReference type="GO" id="GO:0015627">
    <property type="term" value="C:type II protein secretion system complex"/>
    <property type="evidence" value="ECO:0007669"/>
    <property type="project" value="TreeGrafter"/>
</dbReference>
<evidence type="ECO:0000313" key="5">
    <source>
        <dbReference type="Proteomes" id="UP000243706"/>
    </source>
</evidence>
<dbReference type="RefSeq" id="WP_095116713.1">
    <property type="nucleotide sequence ID" value="NZ_BMCB01000005.1"/>
</dbReference>
<feature type="domain" description="Helix-hairpin-helix DNA-binding motif class 1" evidence="2">
    <location>
        <begin position="194"/>
        <end position="213"/>
    </location>
</feature>
<dbReference type="EMBL" id="BMCB01000005">
    <property type="protein sequence ID" value="GGA88859.1"/>
    <property type="molecule type" value="Genomic_DNA"/>
</dbReference>
<dbReference type="InterPro" id="IPR010994">
    <property type="entry name" value="RuvA_2-like"/>
</dbReference>
<reference evidence="6" key="3">
    <citation type="journal article" date="2019" name="Int. J. Syst. Evol. Microbiol.">
        <title>The Global Catalogue of Microorganisms (GCM) 10K type strain sequencing project: providing services to taxonomists for standard genome sequencing and annotation.</title>
        <authorList>
            <consortium name="The Broad Institute Genomics Platform"/>
            <consortium name="The Broad Institute Genome Sequencing Center for Infectious Disease"/>
            <person name="Wu L."/>
            <person name="Ma J."/>
        </authorList>
    </citation>
    <scope>NUCLEOTIDE SEQUENCE [LARGE SCALE GENOMIC DNA]</scope>
    <source>
        <strain evidence="6">CCM 4175</strain>
    </source>
</reference>
<feature type="domain" description="Helix-hairpin-helix DNA-binding motif class 1" evidence="2">
    <location>
        <begin position="164"/>
        <end position="183"/>
    </location>
</feature>
<feature type="transmembrane region" description="Helical" evidence="1">
    <location>
        <begin position="16"/>
        <end position="36"/>
    </location>
</feature>
<reference evidence="3" key="1">
    <citation type="journal article" date="2014" name="Int. J. Syst. Evol. Microbiol.">
        <title>Complete genome of a new Firmicutes species belonging to the dominant human colonic microbiota ('Ruminococcus bicirculans') reveals two chromosomes and a selective capacity to utilize plant glucans.</title>
        <authorList>
            <consortium name="NISC Comparative Sequencing Program"/>
            <person name="Wegmann U."/>
            <person name="Louis P."/>
            <person name="Goesmann A."/>
            <person name="Henrissat B."/>
            <person name="Duncan S.H."/>
            <person name="Flint H.J."/>
        </authorList>
    </citation>
    <scope>NUCLEOTIDE SEQUENCE</scope>
    <source>
        <strain evidence="3">CCM 4175</strain>
    </source>
</reference>
<reference evidence="3" key="4">
    <citation type="submission" date="2024-05" db="EMBL/GenBank/DDBJ databases">
        <authorList>
            <person name="Sun Q."/>
            <person name="Sedlacek I."/>
        </authorList>
    </citation>
    <scope>NUCLEOTIDE SEQUENCE</scope>
    <source>
        <strain evidence="3">CCM 4175</strain>
    </source>
</reference>
<dbReference type="OrthoDB" id="9790239at2"/>
<dbReference type="InterPro" id="IPR004509">
    <property type="entry name" value="Competence_ComEA_HhH"/>
</dbReference>
<keyword evidence="1" id="KW-0812">Transmembrane</keyword>
<evidence type="ECO:0000313" key="6">
    <source>
        <dbReference type="Proteomes" id="UP000652995"/>
    </source>
</evidence>
<keyword evidence="1" id="KW-0472">Membrane</keyword>
<protein>
    <submittedName>
        <fullName evidence="4">ComE operon protein 1</fullName>
    </submittedName>
    <submittedName>
        <fullName evidence="3">Competence protein ComE</fullName>
    </submittedName>
</protein>